<accession>A0AAW1NRK1</accession>
<evidence type="ECO:0008006" key="6">
    <source>
        <dbReference type="Google" id="ProtNLM"/>
    </source>
</evidence>
<dbReference type="InterPro" id="IPR002885">
    <property type="entry name" value="PPR_rpt"/>
</dbReference>
<dbReference type="Proteomes" id="UP001465755">
    <property type="component" value="Unassembled WGS sequence"/>
</dbReference>
<dbReference type="PANTHER" id="PTHR47447:SF17">
    <property type="entry name" value="OS12G0638900 PROTEIN"/>
    <property type="match status" value="1"/>
</dbReference>
<organism evidence="4 5">
    <name type="scientific">Symbiochloris irregularis</name>
    <dbReference type="NCBI Taxonomy" id="706552"/>
    <lineage>
        <taxon>Eukaryota</taxon>
        <taxon>Viridiplantae</taxon>
        <taxon>Chlorophyta</taxon>
        <taxon>core chlorophytes</taxon>
        <taxon>Trebouxiophyceae</taxon>
        <taxon>Trebouxiales</taxon>
        <taxon>Trebouxiaceae</taxon>
        <taxon>Symbiochloris</taxon>
    </lineage>
</organism>
<evidence type="ECO:0000256" key="2">
    <source>
        <dbReference type="ARBA" id="ARBA00022737"/>
    </source>
</evidence>
<dbReference type="EMBL" id="JALJOQ010000173">
    <property type="protein sequence ID" value="KAK9791635.1"/>
    <property type="molecule type" value="Genomic_DNA"/>
</dbReference>
<evidence type="ECO:0000313" key="5">
    <source>
        <dbReference type="Proteomes" id="UP001465755"/>
    </source>
</evidence>
<proteinExistence type="inferred from homology"/>
<keyword evidence="5" id="KW-1185">Reference proteome</keyword>
<evidence type="ECO:0000256" key="3">
    <source>
        <dbReference type="PROSITE-ProRule" id="PRU00708"/>
    </source>
</evidence>
<dbReference type="PANTHER" id="PTHR47447">
    <property type="entry name" value="OS03G0856100 PROTEIN"/>
    <property type="match status" value="1"/>
</dbReference>
<feature type="repeat" description="PPR" evidence="3">
    <location>
        <begin position="9"/>
        <end position="43"/>
    </location>
</feature>
<dbReference type="NCBIfam" id="TIGR00756">
    <property type="entry name" value="PPR"/>
    <property type="match status" value="2"/>
</dbReference>
<dbReference type="PROSITE" id="PS51257">
    <property type="entry name" value="PROKAR_LIPOPROTEIN"/>
    <property type="match status" value="1"/>
</dbReference>
<dbReference type="AlphaFoldDB" id="A0AAW1NRK1"/>
<gene>
    <name evidence="4" type="ORF">WJX73_009415</name>
</gene>
<dbReference type="Pfam" id="PF01535">
    <property type="entry name" value="PPR"/>
    <property type="match status" value="1"/>
</dbReference>
<evidence type="ECO:0000313" key="4">
    <source>
        <dbReference type="EMBL" id="KAK9791635.1"/>
    </source>
</evidence>
<evidence type="ECO:0000256" key="1">
    <source>
        <dbReference type="ARBA" id="ARBA00007626"/>
    </source>
</evidence>
<protein>
    <recommendedName>
        <fullName evidence="6">Pentatricopeptide repeat-containing protein</fullName>
    </recommendedName>
</protein>
<name>A0AAW1NRK1_9CHLO</name>
<comment type="similarity">
    <text evidence="1">Belongs to the PPR family. P subfamily.</text>
</comment>
<keyword evidence="2" id="KW-0677">Repeat</keyword>
<dbReference type="PROSITE" id="PS51375">
    <property type="entry name" value="PPR"/>
    <property type="match status" value="1"/>
</dbReference>
<comment type="caution">
    <text evidence="4">The sequence shown here is derived from an EMBL/GenBank/DDBJ whole genome shotgun (WGS) entry which is preliminary data.</text>
</comment>
<dbReference type="Gene3D" id="1.25.40.10">
    <property type="entry name" value="Tetratricopeptide repeat domain"/>
    <property type="match status" value="1"/>
</dbReference>
<dbReference type="Pfam" id="PF13041">
    <property type="entry name" value="PPR_2"/>
    <property type="match status" value="1"/>
</dbReference>
<sequence>MDSLREKPNTITYSSLISACERGGRLDRALEWFENMQKAGVEADLITFSALIAACERNEELDTALRLLDLAHQAGHLAPVETYTRLIEHCGRRQNSEQALELFLSMQMAGGERKCALYQPRFTEEGRSLPCLSVALYLL</sequence>
<dbReference type="InterPro" id="IPR011990">
    <property type="entry name" value="TPR-like_helical_dom_sf"/>
</dbReference>
<reference evidence="4 5" key="1">
    <citation type="journal article" date="2024" name="Nat. Commun.">
        <title>Phylogenomics reveals the evolutionary origins of lichenization in chlorophyte algae.</title>
        <authorList>
            <person name="Puginier C."/>
            <person name="Libourel C."/>
            <person name="Otte J."/>
            <person name="Skaloud P."/>
            <person name="Haon M."/>
            <person name="Grisel S."/>
            <person name="Petersen M."/>
            <person name="Berrin J.G."/>
            <person name="Delaux P.M."/>
            <person name="Dal Grande F."/>
            <person name="Keller J."/>
        </authorList>
    </citation>
    <scope>NUCLEOTIDE SEQUENCE [LARGE SCALE GENOMIC DNA]</scope>
    <source>
        <strain evidence="4 5">SAG 2036</strain>
    </source>
</reference>